<evidence type="ECO:0000313" key="2">
    <source>
        <dbReference type="EMBL" id="GID80938.1"/>
    </source>
</evidence>
<evidence type="ECO:0000256" key="1">
    <source>
        <dbReference type="SAM" id="Phobius"/>
    </source>
</evidence>
<feature type="transmembrane region" description="Helical" evidence="1">
    <location>
        <begin position="20"/>
        <end position="45"/>
    </location>
</feature>
<keyword evidence="1" id="KW-1133">Transmembrane helix</keyword>
<organism evidence="2 3">
    <name type="scientific">Paractinoplanes deccanensis</name>
    <dbReference type="NCBI Taxonomy" id="113561"/>
    <lineage>
        <taxon>Bacteria</taxon>
        <taxon>Bacillati</taxon>
        <taxon>Actinomycetota</taxon>
        <taxon>Actinomycetes</taxon>
        <taxon>Micromonosporales</taxon>
        <taxon>Micromonosporaceae</taxon>
        <taxon>Paractinoplanes</taxon>
    </lineage>
</organism>
<keyword evidence="1" id="KW-0472">Membrane</keyword>
<dbReference type="Proteomes" id="UP000609879">
    <property type="component" value="Unassembled WGS sequence"/>
</dbReference>
<name>A0ABQ3YLQ7_9ACTN</name>
<keyword evidence="1" id="KW-0812">Transmembrane</keyword>
<proteinExistence type="predicted"/>
<sequence length="81" mass="8632">MSVVYKLRQRNGFAELRPVHGYGVSALTGIYGTFVVGGAAMAFAYDANRVTRGDEAAFVTHGTVLRSPQRGRSDDLAALVA</sequence>
<reference evidence="2 3" key="1">
    <citation type="submission" date="2021-01" db="EMBL/GenBank/DDBJ databases">
        <title>Whole genome shotgun sequence of Actinoplanes deccanensis NBRC 13994.</title>
        <authorList>
            <person name="Komaki H."/>
            <person name="Tamura T."/>
        </authorList>
    </citation>
    <scope>NUCLEOTIDE SEQUENCE [LARGE SCALE GENOMIC DNA]</scope>
    <source>
        <strain evidence="2 3">NBRC 13994</strain>
    </source>
</reference>
<dbReference type="EMBL" id="BOMI01000212">
    <property type="protein sequence ID" value="GID80938.1"/>
    <property type="molecule type" value="Genomic_DNA"/>
</dbReference>
<accession>A0ABQ3YLQ7</accession>
<gene>
    <name evidence="2" type="ORF">Ade02nite_95790</name>
</gene>
<keyword evidence="3" id="KW-1185">Reference proteome</keyword>
<evidence type="ECO:0000313" key="3">
    <source>
        <dbReference type="Proteomes" id="UP000609879"/>
    </source>
</evidence>
<comment type="caution">
    <text evidence="2">The sequence shown here is derived from an EMBL/GenBank/DDBJ whole genome shotgun (WGS) entry which is preliminary data.</text>
</comment>
<protein>
    <submittedName>
        <fullName evidence="2">Uncharacterized protein</fullName>
    </submittedName>
</protein>